<dbReference type="AlphaFoldDB" id="A0A919NWJ7"/>
<dbReference type="Gene3D" id="3.40.50.300">
    <property type="entry name" value="P-loop containing nucleotide triphosphate hydrolases"/>
    <property type="match status" value="1"/>
</dbReference>
<feature type="transmembrane region" description="Helical" evidence="2">
    <location>
        <begin position="556"/>
        <end position="579"/>
    </location>
</feature>
<dbReference type="EMBL" id="BOMY01000053">
    <property type="protein sequence ID" value="GIF25560.1"/>
    <property type="molecule type" value="Genomic_DNA"/>
</dbReference>
<proteinExistence type="predicted"/>
<reference evidence="3" key="1">
    <citation type="submission" date="2021-01" db="EMBL/GenBank/DDBJ databases">
        <title>Whole genome shotgun sequence of Actinoplanes tereljensis NBRC 105297.</title>
        <authorList>
            <person name="Komaki H."/>
            <person name="Tamura T."/>
        </authorList>
    </citation>
    <scope>NUCLEOTIDE SEQUENCE</scope>
    <source>
        <strain evidence="3">NBRC 105297</strain>
    </source>
</reference>
<gene>
    <name evidence="3" type="ORF">Ate02nite_82900</name>
</gene>
<evidence type="ECO:0000313" key="4">
    <source>
        <dbReference type="Proteomes" id="UP000623608"/>
    </source>
</evidence>
<dbReference type="Proteomes" id="UP000623608">
    <property type="component" value="Unassembled WGS sequence"/>
</dbReference>
<feature type="transmembrane region" description="Helical" evidence="2">
    <location>
        <begin position="459"/>
        <end position="480"/>
    </location>
</feature>
<accession>A0A919NWJ7</accession>
<evidence type="ECO:0000313" key="3">
    <source>
        <dbReference type="EMBL" id="GIF25560.1"/>
    </source>
</evidence>
<evidence type="ECO:0000256" key="1">
    <source>
        <dbReference type="SAM" id="MobiDB-lite"/>
    </source>
</evidence>
<evidence type="ECO:0008006" key="5">
    <source>
        <dbReference type="Google" id="ProtNLM"/>
    </source>
</evidence>
<feature type="transmembrane region" description="Helical" evidence="2">
    <location>
        <begin position="49"/>
        <end position="66"/>
    </location>
</feature>
<dbReference type="SUPFAM" id="SSF52540">
    <property type="entry name" value="P-loop containing nucleoside triphosphate hydrolases"/>
    <property type="match status" value="1"/>
</dbReference>
<feature type="transmembrane region" description="Helical" evidence="2">
    <location>
        <begin position="492"/>
        <end position="510"/>
    </location>
</feature>
<sequence>MRVILRPARGSAVVVTVMGALTTVYFAPLGDWMADHPLPFQGWMKTNPAVAAGLVVLLAILLFLLTRPIAPARELPGSEPRRWRNTEPSLRELRRQMREVWIDRVLARSLENLVPVELNFTGRGSALHHPLHLIEDLDDITLPRGIHLSHVFAESRTAGRLVILGAPGSGKSTEMLHLAEHLLDRSDRRAGDPVPVILPLSAGRWALEPGALDTSKLRGGDLAASEKASADAMLDAVDWMAREISRRYLVPKRDAYEWLIAARPPVVVLLDGLDEIQDDRARLRCVRTIAHLRAAFSFGMVVTCRSEDYDELGYKLNFGAAVEIQPLAYETVDAYLTAAGPELEPLRLVCVHDPQLAELFSNTLHLAIAVLTYRGRVPDRGLLEGTGSERLEHLWSQYVDLMLNRRRDPTGSSTGNPRFPPDRTYHWLTRMAAGMRRAGRMEFRLEHIDAKWLPEVHAFALRTVLGVLWLAATVAGLVYLTAGVAHRHSGGLAALFVVVIILALGFYLAARWGYGELAVGWDFAPENILTGLGYGTVGGIVLGIFIGLGAGPVGLLAGLIPGVLLGLIGGIAASAVPRLVVRREDENRSAARRTLRTQLIVLAGMASIPVLTYLVTGLFVSSEWAQRASILAIAPAIGATWGAASANLQPWLVHRAASLWALAFGLLPRRLGAFMVHADERIVMRRAAGGYEFLHLTLRDHLAAVDARTQGPADPQERTVPARRRRLA</sequence>
<feature type="transmembrane region" description="Helical" evidence="2">
    <location>
        <begin position="12"/>
        <end position="29"/>
    </location>
</feature>
<feature type="transmembrane region" description="Helical" evidence="2">
    <location>
        <begin position="531"/>
        <end position="550"/>
    </location>
</feature>
<keyword evidence="4" id="KW-1185">Reference proteome</keyword>
<keyword evidence="2" id="KW-1133">Transmembrane helix</keyword>
<keyword evidence="2" id="KW-0812">Transmembrane</keyword>
<evidence type="ECO:0000256" key="2">
    <source>
        <dbReference type="SAM" id="Phobius"/>
    </source>
</evidence>
<protein>
    <recommendedName>
        <fullName evidence="5">NACHT domain-containing protein</fullName>
    </recommendedName>
</protein>
<dbReference type="RefSeq" id="WP_203813385.1">
    <property type="nucleotide sequence ID" value="NZ_BOMY01000053.1"/>
</dbReference>
<feature type="transmembrane region" description="Helical" evidence="2">
    <location>
        <begin position="599"/>
        <end position="620"/>
    </location>
</feature>
<name>A0A919NWJ7_9ACTN</name>
<keyword evidence="2" id="KW-0472">Membrane</keyword>
<comment type="caution">
    <text evidence="3">The sequence shown here is derived from an EMBL/GenBank/DDBJ whole genome shotgun (WGS) entry which is preliminary data.</text>
</comment>
<dbReference type="InterPro" id="IPR027417">
    <property type="entry name" value="P-loop_NTPase"/>
</dbReference>
<feature type="region of interest" description="Disordered" evidence="1">
    <location>
        <begin position="707"/>
        <end position="728"/>
    </location>
</feature>
<organism evidence="3 4">
    <name type="scientific">Paractinoplanes tereljensis</name>
    <dbReference type="NCBI Taxonomy" id="571912"/>
    <lineage>
        <taxon>Bacteria</taxon>
        <taxon>Bacillati</taxon>
        <taxon>Actinomycetota</taxon>
        <taxon>Actinomycetes</taxon>
        <taxon>Micromonosporales</taxon>
        <taxon>Micromonosporaceae</taxon>
        <taxon>Paractinoplanes</taxon>
    </lineage>
</organism>